<keyword evidence="3" id="KW-1185">Reference proteome</keyword>
<feature type="transmembrane region" description="Helical" evidence="1">
    <location>
        <begin position="34"/>
        <end position="51"/>
    </location>
</feature>
<keyword evidence="1" id="KW-1133">Transmembrane helix</keyword>
<dbReference type="EMBL" id="ML735765">
    <property type="protein sequence ID" value="KAE8415540.1"/>
    <property type="molecule type" value="Genomic_DNA"/>
</dbReference>
<reference evidence="2 3" key="1">
    <citation type="submission" date="2019-04" db="EMBL/GenBank/DDBJ databases">
        <authorList>
            <consortium name="DOE Joint Genome Institute"/>
            <person name="Mondo S."/>
            <person name="Kjaerbolling I."/>
            <person name="Vesth T."/>
            <person name="Frisvad J.C."/>
            <person name="Nybo J.L."/>
            <person name="Theobald S."/>
            <person name="Kildgaard S."/>
            <person name="Isbrandt T."/>
            <person name="Kuo A."/>
            <person name="Sato A."/>
            <person name="Lyhne E.K."/>
            <person name="Kogle M.E."/>
            <person name="Wiebenga A."/>
            <person name="Kun R.S."/>
            <person name="Lubbers R.J."/>
            <person name="Makela M.R."/>
            <person name="Barry K."/>
            <person name="Chovatia M."/>
            <person name="Clum A."/>
            <person name="Daum C."/>
            <person name="Haridas S."/>
            <person name="He G."/>
            <person name="LaButti K."/>
            <person name="Lipzen A."/>
            <person name="Riley R."/>
            <person name="Salamov A."/>
            <person name="Simmons B.A."/>
            <person name="Magnuson J.K."/>
            <person name="Henrissat B."/>
            <person name="Mortensen U.H."/>
            <person name="Larsen T.O."/>
            <person name="Devries R.P."/>
            <person name="Grigoriev I.V."/>
            <person name="Machida M."/>
            <person name="Baker S.E."/>
            <person name="Andersen M.R."/>
            <person name="Cantor M.N."/>
            <person name="Hua S.X."/>
        </authorList>
    </citation>
    <scope>NUCLEOTIDE SEQUENCE [LARGE SCALE GENOMIC DNA]</scope>
    <source>
        <strain evidence="2 3">CBS 117616</strain>
    </source>
</reference>
<dbReference type="Proteomes" id="UP000325395">
    <property type="component" value="Unassembled WGS sequence"/>
</dbReference>
<keyword evidence="1" id="KW-0472">Membrane</keyword>
<evidence type="ECO:0000256" key="1">
    <source>
        <dbReference type="SAM" id="Phobius"/>
    </source>
</evidence>
<evidence type="ECO:0000313" key="3">
    <source>
        <dbReference type="Proteomes" id="UP000325395"/>
    </source>
</evidence>
<proteinExistence type="predicted"/>
<keyword evidence="1" id="KW-0812">Transmembrane</keyword>
<protein>
    <submittedName>
        <fullName evidence="2">Uncharacterized protein</fullName>
    </submittedName>
</protein>
<organism evidence="2 3">
    <name type="scientific">Aspergillus pseudocaelatus</name>
    <dbReference type="NCBI Taxonomy" id="1825620"/>
    <lineage>
        <taxon>Eukaryota</taxon>
        <taxon>Fungi</taxon>
        <taxon>Dikarya</taxon>
        <taxon>Ascomycota</taxon>
        <taxon>Pezizomycotina</taxon>
        <taxon>Eurotiomycetes</taxon>
        <taxon>Eurotiomycetidae</taxon>
        <taxon>Eurotiales</taxon>
        <taxon>Aspergillaceae</taxon>
        <taxon>Aspergillus</taxon>
        <taxon>Aspergillus subgen. Circumdati</taxon>
    </lineage>
</organism>
<accession>A0ABQ6WEI0</accession>
<evidence type="ECO:0000313" key="2">
    <source>
        <dbReference type="EMBL" id="KAE8415540.1"/>
    </source>
</evidence>
<sequence length="58" mass="6822">MDHISTSLLDSYTLMLHRGHSTTRMLLMRNGSLSYEYIFIIVNCTIMTTKIKRKIEQD</sequence>
<gene>
    <name evidence="2" type="ORF">BDV36DRAFT_262541</name>
</gene>
<name>A0ABQ6WEI0_9EURO</name>